<accession>A0AAE1WAX1</accession>
<dbReference type="GO" id="GO:0015990">
    <property type="term" value="P:electron transport coupled proton transport"/>
    <property type="evidence" value="ECO:0007669"/>
    <property type="project" value="TreeGrafter"/>
</dbReference>
<feature type="transmembrane region" description="Helical" evidence="3">
    <location>
        <begin position="200"/>
        <end position="226"/>
    </location>
</feature>
<dbReference type="Proteomes" id="UP001289374">
    <property type="component" value="Unassembled WGS sequence"/>
</dbReference>
<keyword evidence="3" id="KW-1133">Transmembrane helix</keyword>
<dbReference type="Gene3D" id="1.20.210.10">
    <property type="entry name" value="Cytochrome c oxidase-like, subunit I domain"/>
    <property type="match status" value="2"/>
</dbReference>
<proteinExistence type="inferred from homology"/>
<keyword evidence="1" id="KW-0999">Mitochondrion inner membrane</keyword>
<dbReference type="PANTHER" id="PTHR10422:SF45">
    <property type="entry name" value="CYTOCHROME C OXIDASE SUBUNIT 1"/>
    <property type="match status" value="1"/>
</dbReference>
<dbReference type="AlphaFoldDB" id="A0AAE1WAX1"/>
<dbReference type="InterPro" id="IPR021109">
    <property type="entry name" value="Peptidase_aspartic_dom_sf"/>
</dbReference>
<reference evidence="5" key="2">
    <citation type="journal article" date="2024" name="Plant">
        <title>Genomic evolution and insights into agronomic trait innovations of Sesamum species.</title>
        <authorList>
            <person name="Miao H."/>
            <person name="Wang L."/>
            <person name="Qu L."/>
            <person name="Liu H."/>
            <person name="Sun Y."/>
            <person name="Le M."/>
            <person name="Wang Q."/>
            <person name="Wei S."/>
            <person name="Zheng Y."/>
            <person name="Lin W."/>
            <person name="Duan Y."/>
            <person name="Cao H."/>
            <person name="Xiong S."/>
            <person name="Wang X."/>
            <person name="Wei L."/>
            <person name="Li C."/>
            <person name="Ma Q."/>
            <person name="Ju M."/>
            <person name="Zhao R."/>
            <person name="Li G."/>
            <person name="Mu C."/>
            <person name="Tian Q."/>
            <person name="Mei H."/>
            <person name="Zhang T."/>
            <person name="Gao T."/>
            <person name="Zhang H."/>
        </authorList>
    </citation>
    <scope>NUCLEOTIDE SEQUENCE</scope>
    <source>
        <strain evidence="5">K16</strain>
    </source>
</reference>
<keyword evidence="1" id="KW-0679">Respiratory chain</keyword>
<dbReference type="CDD" id="cd00303">
    <property type="entry name" value="retropepsin_like"/>
    <property type="match status" value="1"/>
</dbReference>
<sequence length="315" mass="34198">MFYLWEMTFGTILGTSGTQSQSSVGSGGSGVERGRSRGRDRDTGNKDSDHTIGGNMRGAGTQVTQGQTQMRIYNMTRVESPASNDVISGTNLLFDIEAFVLIDPGSMHSHISSELASKILSENSPLGYKLMVYLPVEGGVVVKSVRSGSLVRNRDINLPADPVVIDLKEFDVILGMDWLAQHKALVDCYKKEVMIESSGIVYAMIIIGVLGFLVWAHHMFTVGLAIDTRAYFTAATMIIAVPTGIKIFSWIATMISLLGLSSMPRRILDYPDAYAGWNALSSFGSYISIVGICHFFVFVTITSSSGKNKRCAPSP</sequence>
<keyword evidence="1" id="KW-0813">Transport</keyword>
<feature type="domain" description="Cytochrome oxidase subunit I profile" evidence="4">
    <location>
        <begin position="185"/>
        <end position="254"/>
    </location>
</feature>
<evidence type="ECO:0000313" key="5">
    <source>
        <dbReference type="EMBL" id="KAK4389761.1"/>
    </source>
</evidence>
<organism evidence="5 6">
    <name type="scientific">Sesamum angolense</name>
    <dbReference type="NCBI Taxonomy" id="2727404"/>
    <lineage>
        <taxon>Eukaryota</taxon>
        <taxon>Viridiplantae</taxon>
        <taxon>Streptophyta</taxon>
        <taxon>Embryophyta</taxon>
        <taxon>Tracheophyta</taxon>
        <taxon>Spermatophyta</taxon>
        <taxon>Magnoliopsida</taxon>
        <taxon>eudicotyledons</taxon>
        <taxon>Gunneridae</taxon>
        <taxon>Pentapetalae</taxon>
        <taxon>asterids</taxon>
        <taxon>lamiids</taxon>
        <taxon>Lamiales</taxon>
        <taxon>Pedaliaceae</taxon>
        <taxon>Sesamum</taxon>
    </lineage>
</organism>
<keyword evidence="1" id="KW-0186">Copper</keyword>
<feature type="transmembrane region" description="Helical" evidence="3">
    <location>
        <begin position="238"/>
        <end position="263"/>
    </location>
</feature>
<comment type="function">
    <text evidence="1">Component of the cytochrome c oxidase, the last enzyme in the mitochondrial electron transport chain which drives oxidative phosphorylation. The respiratory chain contains 3 multisubunit complexes succinate dehydrogenase (complex II, CII), ubiquinol-cytochrome c oxidoreductase (cytochrome b-c1 complex, complex III, CIII) and cytochrome c oxidase (complex IV, CIV), that cooperate to transfer electrons derived from NADH and succinate to molecular oxygen, creating an electrochemical gradient over the inner membrane that drives transmembrane transport and the ATP synthase. Cytochrome c oxidase is the component of the respiratory chain that catalyzes the reduction of oxygen to water. Electrons originating from reduced cytochrome c in the intermembrane space (IMS) are transferred via the dinuclear copper A center (CU(A)) of subunit 2 and heme A of subunit 1 to the active site in subunit 1, a binuclear center (BNC) formed by heme A3 and copper B (CU(B)). The BNC reduces molecular oxygen to 2 water molecules using 4 electrons from cytochrome c in the IMS and 4 protons from the mitochondrial matrix.</text>
</comment>
<keyword evidence="1" id="KW-0349">Heme</keyword>
<evidence type="ECO:0000313" key="6">
    <source>
        <dbReference type="Proteomes" id="UP001289374"/>
    </source>
</evidence>
<dbReference type="Pfam" id="PF08284">
    <property type="entry name" value="RVP_2"/>
    <property type="match status" value="1"/>
</dbReference>
<evidence type="ECO:0000256" key="3">
    <source>
        <dbReference type="SAM" id="Phobius"/>
    </source>
</evidence>
<comment type="subcellular location">
    <subcellularLocation>
        <location evidence="1">Mitochondrion inner membrane</location>
        <topology evidence="1">Multi-pass membrane protein</topology>
    </subcellularLocation>
</comment>
<comment type="catalytic activity">
    <reaction evidence="1">
        <text>4 Fe(II)-[cytochrome c] + O2 + 8 H(+)(in) = 4 Fe(III)-[cytochrome c] + 2 H2O + 4 H(+)(out)</text>
        <dbReference type="Rhea" id="RHEA:11436"/>
        <dbReference type="Rhea" id="RHEA-COMP:10350"/>
        <dbReference type="Rhea" id="RHEA-COMP:14399"/>
        <dbReference type="ChEBI" id="CHEBI:15377"/>
        <dbReference type="ChEBI" id="CHEBI:15378"/>
        <dbReference type="ChEBI" id="CHEBI:15379"/>
        <dbReference type="ChEBI" id="CHEBI:29033"/>
        <dbReference type="ChEBI" id="CHEBI:29034"/>
        <dbReference type="EC" id="7.1.1.9"/>
    </reaction>
</comment>
<reference evidence="5" key="1">
    <citation type="submission" date="2020-06" db="EMBL/GenBank/DDBJ databases">
        <authorList>
            <person name="Li T."/>
            <person name="Hu X."/>
            <person name="Zhang T."/>
            <person name="Song X."/>
            <person name="Zhang H."/>
            <person name="Dai N."/>
            <person name="Sheng W."/>
            <person name="Hou X."/>
            <person name="Wei L."/>
        </authorList>
    </citation>
    <scope>NUCLEOTIDE SEQUENCE</scope>
    <source>
        <strain evidence="5">K16</strain>
        <tissue evidence="5">Leaf</tissue>
    </source>
</reference>
<feature type="transmembrane region" description="Helical" evidence="3">
    <location>
        <begin position="283"/>
        <end position="301"/>
    </location>
</feature>
<name>A0AAE1WAX1_9LAMI</name>
<dbReference type="GO" id="GO:0046872">
    <property type="term" value="F:metal ion binding"/>
    <property type="evidence" value="ECO:0007669"/>
    <property type="project" value="UniProtKB-KW"/>
</dbReference>
<evidence type="ECO:0000256" key="1">
    <source>
        <dbReference type="RuleBase" id="RU000369"/>
    </source>
</evidence>
<keyword evidence="1" id="KW-0479">Metal-binding</keyword>
<comment type="similarity">
    <text evidence="1">Belongs to the heme-copper respiratory oxidase family.</text>
</comment>
<feature type="compositionally biased region" description="Basic and acidic residues" evidence="2">
    <location>
        <begin position="32"/>
        <end position="50"/>
    </location>
</feature>
<dbReference type="SUPFAM" id="SSF50630">
    <property type="entry name" value="Acid proteases"/>
    <property type="match status" value="1"/>
</dbReference>
<gene>
    <name evidence="5" type="ORF">Sango_2313100</name>
</gene>
<evidence type="ECO:0000259" key="4">
    <source>
        <dbReference type="PROSITE" id="PS50855"/>
    </source>
</evidence>
<keyword evidence="1" id="KW-0408">Iron</keyword>
<keyword evidence="1 3" id="KW-0472">Membrane</keyword>
<dbReference type="InterPro" id="IPR036927">
    <property type="entry name" value="Cyt_c_oxase-like_su1_sf"/>
</dbReference>
<evidence type="ECO:0000256" key="2">
    <source>
        <dbReference type="SAM" id="MobiDB-lite"/>
    </source>
</evidence>
<comment type="caution">
    <text evidence="5">The sequence shown here is derived from an EMBL/GenBank/DDBJ whole genome shotgun (WGS) entry which is preliminary data.</text>
</comment>
<dbReference type="GO" id="GO:0006123">
    <property type="term" value="P:mitochondrial electron transport, cytochrome c to oxygen"/>
    <property type="evidence" value="ECO:0007669"/>
    <property type="project" value="TreeGrafter"/>
</dbReference>
<keyword evidence="6" id="KW-1185">Reference proteome</keyword>
<keyword evidence="1" id="KW-0249">Electron transport</keyword>
<dbReference type="InterPro" id="IPR000883">
    <property type="entry name" value="Cyt_C_Oxase_1"/>
</dbReference>
<dbReference type="GO" id="GO:0004129">
    <property type="term" value="F:cytochrome-c oxidase activity"/>
    <property type="evidence" value="ECO:0007669"/>
    <property type="project" value="UniProtKB-EC"/>
</dbReference>
<comment type="pathway">
    <text evidence="1">Energy metabolism; oxidative phosphorylation.</text>
</comment>
<keyword evidence="1" id="KW-0496">Mitochondrion</keyword>
<dbReference type="SUPFAM" id="SSF81442">
    <property type="entry name" value="Cytochrome c oxidase subunit I-like"/>
    <property type="match status" value="1"/>
</dbReference>
<dbReference type="PRINTS" id="PR01165">
    <property type="entry name" value="CYCOXIDASEI"/>
</dbReference>
<feature type="region of interest" description="Disordered" evidence="2">
    <location>
        <begin position="16"/>
        <end position="66"/>
    </location>
</feature>
<keyword evidence="1 3" id="KW-0812">Transmembrane</keyword>
<protein>
    <recommendedName>
        <fullName evidence="1">Cytochrome c oxidase subunit 1</fullName>
        <ecNumber evidence="1">7.1.1.9</ecNumber>
    </recommendedName>
</protein>
<dbReference type="PANTHER" id="PTHR10422">
    <property type="entry name" value="CYTOCHROME C OXIDASE SUBUNIT 1"/>
    <property type="match status" value="1"/>
</dbReference>
<dbReference type="GO" id="GO:0020037">
    <property type="term" value="F:heme binding"/>
    <property type="evidence" value="ECO:0007669"/>
    <property type="project" value="InterPro"/>
</dbReference>
<dbReference type="PROSITE" id="PS50855">
    <property type="entry name" value="COX1"/>
    <property type="match status" value="1"/>
</dbReference>
<dbReference type="GO" id="GO:0005743">
    <property type="term" value="C:mitochondrial inner membrane"/>
    <property type="evidence" value="ECO:0007669"/>
    <property type="project" value="UniProtKB-SubCell"/>
</dbReference>
<dbReference type="InterPro" id="IPR023616">
    <property type="entry name" value="Cyt_c_oxase-like_su1_dom"/>
</dbReference>
<dbReference type="EC" id="7.1.1.9" evidence="1"/>
<dbReference type="EMBL" id="JACGWL010000013">
    <property type="protein sequence ID" value="KAK4389761.1"/>
    <property type="molecule type" value="Genomic_DNA"/>
</dbReference>